<feature type="compositionally biased region" description="Polar residues" evidence="1">
    <location>
        <begin position="78"/>
        <end position="94"/>
    </location>
</feature>
<evidence type="ECO:0000256" key="1">
    <source>
        <dbReference type="SAM" id="MobiDB-lite"/>
    </source>
</evidence>
<proteinExistence type="predicted"/>
<comment type="caution">
    <text evidence="2">The sequence shown here is derived from an EMBL/GenBank/DDBJ whole genome shotgun (WGS) entry which is preliminary data.</text>
</comment>
<dbReference type="AlphaFoldDB" id="A0ABD0K203"/>
<name>A0ABD0K203_9CAEN</name>
<protein>
    <submittedName>
        <fullName evidence="2">Uncharacterized protein</fullName>
    </submittedName>
</protein>
<keyword evidence="3" id="KW-1185">Reference proteome</keyword>
<reference evidence="2 3" key="1">
    <citation type="journal article" date="2023" name="Sci. Data">
        <title>Genome assembly of the Korean intertidal mud-creeper Batillaria attramentaria.</title>
        <authorList>
            <person name="Patra A.K."/>
            <person name="Ho P.T."/>
            <person name="Jun S."/>
            <person name="Lee S.J."/>
            <person name="Kim Y."/>
            <person name="Won Y.J."/>
        </authorList>
    </citation>
    <scope>NUCLEOTIDE SEQUENCE [LARGE SCALE GENOMIC DNA]</scope>
    <source>
        <strain evidence="2">Wonlab-2016</strain>
    </source>
</reference>
<accession>A0ABD0K203</accession>
<feature type="region of interest" description="Disordered" evidence="1">
    <location>
        <begin position="73"/>
        <end position="94"/>
    </location>
</feature>
<evidence type="ECO:0000313" key="3">
    <source>
        <dbReference type="Proteomes" id="UP001519460"/>
    </source>
</evidence>
<evidence type="ECO:0000313" key="2">
    <source>
        <dbReference type="EMBL" id="KAK7481173.1"/>
    </source>
</evidence>
<organism evidence="2 3">
    <name type="scientific">Batillaria attramentaria</name>
    <dbReference type="NCBI Taxonomy" id="370345"/>
    <lineage>
        <taxon>Eukaryota</taxon>
        <taxon>Metazoa</taxon>
        <taxon>Spiralia</taxon>
        <taxon>Lophotrochozoa</taxon>
        <taxon>Mollusca</taxon>
        <taxon>Gastropoda</taxon>
        <taxon>Caenogastropoda</taxon>
        <taxon>Sorbeoconcha</taxon>
        <taxon>Cerithioidea</taxon>
        <taxon>Batillariidae</taxon>
        <taxon>Batillaria</taxon>
    </lineage>
</organism>
<sequence length="142" mass="15690">MTLVSSDGSLTLSGQVLWQPVLHTKPRAWLNRCLHSKSRSAHHKKDWHEQHGSSDHMQIPYGEQLVRIKPGRVRRSRNTNSVDSAGNLAQQGQSRKGKGAYVEGNCVARLIKTNSCVRICGLLKKGWVELAAGDSTSCTFAQ</sequence>
<gene>
    <name evidence="2" type="ORF">BaRGS_00027606</name>
</gene>
<dbReference type="Proteomes" id="UP001519460">
    <property type="component" value="Unassembled WGS sequence"/>
</dbReference>
<dbReference type="EMBL" id="JACVVK020000266">
    <property type="protein sequence ID" value="KAK7481173.1"/>
    <property type="molecule type" value="Genomic_DNA"/>
</dbReference>